<dbReference type="PROSITE" id="PS01124">
    <property type="entry name" value="HTH_ARAC_FAMILY_2"/>
    <property type="match status" value="1"/>
</dbReference>
<dbReference type="CDD" id="cd03138">
    <property type="entry name" value="GATase1_AraC_2"/>
    <property type="match status" value="1"/>
</dbReference>
<dbReference type="PROSITE" id="PS00041">
    <property type="entry name" value="HTH_ARAC_FAMILY_1"/>
    <property type="match status" value="1"/>
</dbReference>
<dbReference type="InterPro" id="IPR029062">
    <property type="entry name" value="Class_I_gatase-like"/>
</dbReference>
<dbReference type="EMBL" id="NVWI01000014">
    <property type="protein sequence ID" value="PCJ39489.1"/>
    <property type="molecule type" value="Genomic_DNA"/>
</dbReference>
<dbReference type="GO" id="GO:0043565">
    <property type="term" value="F:sequence-specific DNA binding"/>
    <property type="evidence" value="ECO:0007669"/>
    <property type="project" value="InterPro"/>
</dbReference>
<dbReference type="InterPro" id="IPR009057">
    <property type="entry name" value="Homeodomain-like_sf"/>
</dbReference>
<dbReference type="GO" id="GO:0003700">
    <property type="term" value="F:DNA-binding transcription factor activity"/>
    <property type="evidence" value="ECO:0007669"/>
    <property type="project" value="InterPro"/>
</dbReference>
<dbReference type="SUPFAM" id="SSF52317">
    <property type="entry name" value="Class I glutamine amidotransferase-like"/>
    <property type="match status" value="1"/>
</dbReference>
<dbReference type="Gene3D" id="1.10.10.60">
    <property type="entry name" value="Homeodomain-like"/>
    <property type="match status" value="2"/>
</dbReference>
<accession>A0A2A5C6G8</accession>
<dbReference type="Gene3D" id="3.40.50.880">
    <property type="match status" value="1"/>
</dbReference>
<dbReference type="PANTHER" id="PTHR43130">
    <property type="entry name" value="ARAC-FAMILY TRANSCRIPTIONAL REGULATOR"/>
    <property type="match status" value="1"/>
</dbReference>
<dbReference type="InterPro" id="IPR020449">
    <property type="entry name" value="Tscrpt_reg_AraC-type_HTH"/>
</dbReference>
<dbReference type="InterPro" id="IPR052158">
    <property type="entry name" value="INH-QAR"/>
</dbReference>
<evidence type="ECO:0000256" key="1">
    <source>
        <dbReference type="ARBA" id="ARBA00023015"/>
    </source>
</evidence>
<protein>
    <submittedName>
        <fullName evidence="5">AraC family transcriptional regulator</fullName>
    </submittedName>
</protein>
<keyword evidence="2" id="KW-0238">DNA-binding</keyword>
<dbReference type="PANTHER" id="PTHR43130:SF11">
    <property type="entry name" value="TRANSCRIPTIONAL REGULATORY PROTEIN"/>
    <property type="match status" value="1"/>
</dbReference>
<evidence type="ECO:0000259" key="4">
    <source>
        <dbReference type="PROSITE" id="PS01124"/>
    </source>
</evidence>
<dbReference type="SMART" id="SM00342">
    <property type="entry name" value="HTH_ARAC"/>
    <property type="match status" value="1"/>
</dbReference>
<gene>
    <name evidence="5" type="ORF">COA71_13605</name>
</gene>
<dbReference type="Proteomes" id="UP000228987">
    <property type="component" value="Unassembled WGS sequence"/>
</dbReference>
<dbReference type="InterPro" id="IPR018062">
    <property type="entry name" value="HTH_AraC-typ_CS"/>
</dbReference>
<dbReference type="PRINTS" id="PR00032">
    <property type="entry name" value="HTHARAC"/>
</dbReference>
<dbReference type="InterPro" id="IPR002818">
    <property type="entry name" value="DJ-1/PfpI"/>
</dbReference>
<evidence type="ECO:0000313" key="6">
    <source>
        <dbReference type="Proteomes" id="UP000228987"/>
    </source>
</evidence>
<feature type="domain" description="HTH araC/xylS-type" evidence="4">
    <location>
        <begin position="232"/>
        <end position="330"/>
    </location>
</feature>
<keyword evidence="3" id="KW-0804">Transcription</keyword>
<dbReference type="Pfam" id="PF01965">
    <property type="entry name" value="DJ-1_PfpI"/>
    <property type="match status" value="1"/>
</dbReference>
<evidence type="ECO:0000313" key="5">
    <source>
        <dbReference type="EMBL" id="PCJ39489.1"/>
    </source>
</evidence>
<name>A0A2A5C6G8_9GAMM</name>
<proteinExistence type="predicted"/>
<organism evidence="5 6">
    <name type="scientific">SAR86 cluster bacterium</name>
    <dbReference type="NCBI Taxonomy" id="2030880"/>
    <lineage>
        <taxon>Bacteria</taxon>
        <taxon>Pseudomonadati</taxon>
        <taxon>Pseudomonadota</taxon>
        <taxon>Gammaproteobacteria</taxon>
        <taxon>SAR86 cluster</taxon>
    </lineage>
</organism>
<comment type="caution">
    <text evidence="5">The sequence shown here is derived from an EMBL/GenBank/DDBJ whole genome shotgun (WGS) entry which is preliminary data.</text>
</comment>
<evidence type="ECO:0000256" key="2">
    <source>
        <dbReference type="ARBA" id="ARBA00023125"/>
    </source>
</evidence>
<reference evidence="6" key="1">
    <citation type="submission" date="2017-08" db="EMBL/GenBank/DDBJ databases">
        <title>A dynamic microbial community with high functional redundancy inhabits the cold, oxic subseafloor aquifer.</title>
        <authorList>
            <person name="Tully B.J."/>
            <person name="Wheat C.G."/>
            <person name="Glazer B.T."/>
            <person name="Huber J.A."/>
        </authorList>
    </citation>
    <scope>NUCLEOTIDE SEQUENCE [LARGE SCALE GENOMIC DNA]</scope>
</reference>
<dbReference type="Pfam" id="PF12833">
    <property type="entry name" value="HTH_18"/>
    <property type="match status" value="1"/>
</dbReference>
<dbReference type="InterPro" id="IPR018060">
    <property type="entry name" value="HTH_AraC"/>
</dbReference>
<keyword evidence="1" id="KW-0805">Transcription regulation</keyword>
<dbReference type="AlphaFoldDB" id="A0A2A5C6G8"/>
<sequence>MNTTNPDSLNEPIYVTLIGYKKVLGTSITIPMEMLNAADLIARIHHPKTSKLKLQIVSLDETNIQLNAGLEILCKNTLNDIARTDIIILPAMWGNPLGVVKKYPEFLQWLRIKIQDVPFVCAVGTGSYFLAEAGLLDHKVATTHWYYFNQFEKHYPRVQLKRERFITKSGNIYCTGSVNSVRDVMLHIIGQYYGEPVANQVSSHFTHELKLSYTSSFLNIAGQNFHDDETIIDIQEWMHQNFNTDINMHQVSKKFELSQRSLNRRFKQATGLSPLQYLQEIRLEKAKELLKTTNLAIAEVAYNAGYPDSAYFSALFKRVVSRSPGEYRRLVRKKIFKLDL</sequence>
<evidence type="ECO:0000256" key="3">
    <source>
        <dbReference type="ARBA" id="ARBA00023163"/>
    </source>
</evidence>
<dbReference type="SUPFAM" id="SSF46689">
    <property type="entry name" value="Homeodomain-like"/>
    <property type="match status" value="2"/>
</dbReference>